<evidence type="ECO:0000256" key="1">
    <source>
        <dbReference type="ARBA" id="ARBA00022612"/>
    </source>
</evidence>
<gene>
    <name evidence="6" type="ORF">UFOVP178_33</name>
</gene>
<evidence type="ECO:0000256" key="2">
    <source>
        <dbReference type="ARBA" id="ARBA00022741"/>
    </source>
</evidence>
<evidence type="ECO:0000259" key="5">
    <source>
        <dbReference type="Pfam" id="PF17289"/>
    </source>
</evidence>
<name>A0A6J7WBP9_9CAUD</name>
<keyword evidence="3" id="KW-0067">ATP-binding</keyword>
<dbReference type="InterPro" id="IPR027417">
    <property type="entry name" value="P-loop_NTPase"/>
</dbReference>
<evidence type="ECO:0000313" key="6">
    <source>
        <dbReference type="EMBL" id="CAB5194784.1"/>
    </source>
</evidence>
<keyword evidence="2" id="KW-0547">Nucleotide-binding</keyword>
<sequence length="438" mass="48949">MRPSVKSKAPTLPPRLTLANSLLRKPRYSIHTPYPKQLAAILAARSGHLRELLYGGAAGGGKSDSALMLALQDDWIADGGYSALILRKTFKDLNQPEGILTRAHEWLDGKPGVTWRAQHDRFEFESGACLQFGHCVNPNSHLNYRGGKYNLIIWEELTDFGERPYRYLFSRQRRPKGSTLPLLTAATSNPGGPGHKWVRKHFVEAKAPDRLFIPASFRDNPHLDQEAYEATLDNLLPVERAWLKEGNWFAEESGSLFERAWFKIVDHMPPHGRVSCRSWDCATSPGRGDFTVGLRMHFINGHFYIDGVTRGQWGAADVDRVQREVAAGDGAEIPIILEQEAGSSGKRVNHYLRTSLPGFMVVDEPSTTNKFLRALPAARAAKAGRIHLVKGPWVGEFLSEVLEFTGKETREDHDDQVDAFSLAFNWLFRAVGGVDDLA</sequence>
<reference evidence="6" key="1">
    <citation type="submission" date="2020-05" db="EMBL/GenBank/DDBJ databases">
        <authorList>
            <person name="Chiriac C."/>
            <person name="Salcher M."/>
            <person name="Ghai R."/>
            <person name="Kavagutti S V."/>
        </authorList>
    </citation>
    <scope>NUCLEOTIDE SEQUENCE</scope>
</reference>
<dbReference type="InterPro" id="IPR035421">
    <property type="entry name" value="Terminase_6C"/>
</dbReference>
<dbReference type="Pfam" id="PF17289">
    <property type="entry name" value="Terminase_6C"/>
    <property type="match status" value="1"/>
</dbReference>
<dbReference type="EMBL" id="LR798215">
    <property type="protein sequence ID" value="CAB5194784.1"/>
    <property type="molecule type" value="Genomic_DNA"/>
</dbReference>
<dbReference type="Gene3D" id="3.40.50.300">
    <property type="entry name" value="P-loop containing nucleotide triphosphate hydrolases"/>
    <property type="match status" value="1"/>
</dbReference>
<accession>A0A6J7WBP9</accession>
<dbReference type="GO" id="GO:0005524">
    <property type="term" value="F:ATP binding"/>
    <property type="evidence" value="ECO:0007669"/>
    <property type="project" value="UniProtKB-KW"/>
</dbReference>
<proteinExistence type="predicted"/>
<keyword evidence="4" id="KW-0231">Viral genome packaging</keyword>
<evidence type="ECO:0000256" key="4">
    <source>
        <dbReference type="ARBA" id="ARBA00023219"/>
    </source>
</evidence>
<feature type="domain" description="Terminase large subunit gp17-like C-terminal" evidence="5">
    <location>
        <begin position="278"/>
        <end position="425"/>
    </location>
</feature>
<organism evidence="6">
    <name type="scientific">uncultured Caudovirales phage</name>
    <dbReference type="NCBI Taxonomy" id="2100421"/>
    <lineage>
        <taxon>Viruses</taxon>
        <taxon>Duplodnaviria</taxon>
        <taxon>Heunggongvirae</taxon>
        <taxon>Uroviricota</taxon>
        <taxon>Caudoviricetes</taxon>
        <taxon>Peduoviridae</taxon>
        <taxon>Maltschvirus</taxon>
        <taxon>Maltschvirus maltsch</taxon>
    </lineage>
</organism>
<keyword evidence="1" id="KW-1188">Viral release from host cell</keyword>
<protein>
    <submittedName>
        <fullName evidence="6">Terminase RNaseH-like domain containing protein</fullName>
    </submittedName>
</protein>
<evidence type="ECO:0000256" key="3">
    <source>
        <dbReference type="ARBA" id="ARBA00022840"/>
    </source>
</evidence>